<accession>A0A9W9Z4X7</accession>
<gene>
    <name evidence="1" type="ORF">OS493_002066</name>
</gene>
<dbReference type="AlphaFoldDB" id="A0A9W9Z4X7"/>
<organism evidence="1 2">
    <name type="scientific">Desmophyllum pertusum</name>
    <dbReference type="NCBI Taxonomy" id="174260"/>
    <lineage>
        <taxon>Eukaryota</taxon>
        <taxon>Metazoa</taxon>
        <taxon>Cnidaria</taxon>
        <taxon>Anthozoa</taxon>
        <taxon>Hexacorallia</taxon>
        <taxon>Scleractinia</taxon>
        <taxon>Caryophylliina</taxon>
        <taxon>Caryophylliidae</taxon>
        <taxon>Desmophyllum</taxon>
    </lineage>
</organism>
<comment type="caution">
    <text evidence="1">The sequence shown here is derived from an EMBL/GenBank/DDBJ whole genome shotgun (WGS) entry which is preliminary data.</text>
</comment>
<dbReference type="Proteomes" id="UP001163046">
    <property type="component" value="Unassembled WGS sequence"/>
</dbReference>
<protein>
    <submittedName>
        <fullName evidence="1">Uncharacterized protein</fullName>
    </submittedName>
</protein>
<sequence length="439" mass="49767">MDAMVLHFILKCSQKYGIGAVLLVFSGVRIQCKAQLQSNVWKKRKTIKRKINSLGKKIKQHIPNANDVKILDTNDPLDDVESLFRGQENGNSSFQADNGPMNVKLEDVMDEDIEADKKRIKERSLPHNYPEILVSIEDYDACKINGKGLNLMGGMGEGISLRCAISGCKNTCGSAAKSIRSLKGLYEIDQFVDGLTDFEIENLKVCNVHYNKDHRRHNHNQLSGTICLADQTCLACCKKVKTTKSIPCTQHTLRIVNNTTSIDSAISCCFFSEYCTESSKIIDNENLYETGVKESQISSYVCIKCKDPFVELAKIRRVYEDQQGKIDKLFIHTNDSPSQEISSEKIYNKKEKDIPSKQLTANQFRAQDVLDNVLEATQEEDNLFVGFEKNQSDVIKKYILKRCGYQQQKTFNNLLERFNCCETHCTWTNHKNTFSSSAT</sequence>
<name>A0A9W9Z4X7_9CNID</name>
<evidence type="ECO:0000313" key="1">
    <source>
        <dbReference type="EMBL" id="KAJ7375318.1"/>
    </source>
</evidence>
<dbReference type="EMBL" id="MU826826">
    <property type="protein sequence ID" value="KAJ7375318.1"/>
    <property type="molecule type" value="Genomic_DNA"/>
</dbReference>
<keyword evidence="2" id="KW-1185">Reference proteome</keyword>
<proteinExistence type="predicted"/>
<evidence type="ECO:0000313" key="2">
    <source>
        <dbReference type="Proteomes" id="UP001163046"/>
    </source>
</evidence>
<reference evidence="1" key="1">
    <citation type="submission" date="2023-01" db="EMBL/GenBank/DDBJ databases">
        <title>Genome assembly of the deep-sea coral Lophelia pertusa.</title>
        <authorList>
            <person name="Herrera S."/>
            <person name="Cordes E."/>
        </authorList>
    </citation>
    <scope>NUCLEOTIDE SEQUENCE</scope>
    <source>
        <strain evidence="1">USNM1676648</strain>
        <tissue evidence="1">Polyp</tissue>
    </source>
</reference>